<evidence type="ECO:0000313" key="4">
    <source>
        <dbReference type="Proteomes" id="UP000231279"/>
    </source>
</evidence>
<protein>
    <recommendedName>
        <fullName evidence="2">Putative plant transposon protein domain-containing protein</fullName>
    </recommendedName>
</protein>
<dbReference type="EMBL" id="NKXS01000013">
    <property type="protein sequence ID" value="PIN27086.1"/>
    <property type="molecule type" value="Genomic_DNA"/>
</dbReference>
<evidence type="ECO:0000256" key="1">
    <source>
        <dbReference type="SAM" id="MobiDB-lite"/>
    </source>
</evidence>
<keyword evidence="4" id="KW-1185">Reference proteome</keyword>
<dbReference type="Proteomes" id="UP000231279">
    <property type="component" value="Unassembled WGS sequence"/>
</dbReference>
<feature type="compositionally biased region" description="Low complexity" evidence="1">
    <location>
        <begin position="50"/>
        <end position="69"/>
    </location>
</feature>
<gene>
    <name evidence="3" type="ORF">CDL12_00144</name>
</gene>
<accession>A0A2G9IBF2</accession>
<feature type="domain" description="Putative plant transposon protein" evidence="2">
    <location>
        <begin position="204"/>
        <end position="389"/>
    </location>
</feature>
<feature type="compositionally biased region" description="Polar residues" evidence="1">
    <location>
        <begin position="452"/>
        <end position="461"/>
    </location>
</feature>
<evidence type="ECO:0000259" key="2">
    <source>
        <dbReference type="Pfam" id="PF20167"/>
    </source>
</evidence>
<feature type="compositionally biased region" description="Polar residues" evidence="1">
    <location>
        <begin position="127"/>
        <end position="149"/>
    </location>
</feature>
<dbReference type="OrthoDB" id="848707at2759"/>
<feature type="compositionally biased region" description="Polar residues" evidence="1">
    <location>
        <begin position="70"/>
        <end position="80"/>
    </location>
</feature>
<organism evidence="3 4">
    <name type="scientific">Handroanthus impetiginosus</name>
    <dbReference type="NCBI Taxonomy" id="429701"/>
    <lineage>
        <taxon>Eukaryota</taxon>
        <taxon>Viridiplantae</taxon>
        <taxon>Streptophyta</taxon>
        <taxon>Embryophyta</taxon>
        <taxon>Tracheophyta</taxon>
        <taxon>Spermatophyta</taxon>
        <taxon>Magnoliopsida</taxon>
        <taxon>eudicotyledons</taxon>
        <taxon>Gunneridae</taxon>
        <taxon>Pentapetalae</taxon>
        <taxon>asterids</taxon>
        <taxon>lamiids</taxon>
        <taxon>Lamiales</taxon>
        <taxon>Bignoniaceae</taxon>
        <taxon>Crescentiina</taxon>
        <taxon>Tabebuia alliance</taxon>
        <taxon>Handroanthus</taxon>
    </lineage>
</organism>
<feature type="compositionally biased region" description="Polar residues" evidence="1">
    <location>
        <begin position="108"/>
        <end position="120"/>
    </location>
</feature>
<feature type="compositionally biased region" description="Basic residues" evidence="1">
    <location>
        <begin position="1"/>
        <end position="23"/>
    </location>
</feature>
<proteinExistence type="predicted"/>
<evidence type="ECO:0000313" key="3">
    <source>
        <dbReference type="EMBL" id="PIN27086.1"/>
    </source>
</evidence>
<dbReference type="InterPro" id="IPR046796">
    <property type="entry name" value="Transposase_32_dom"/>
</dbReference>
<sequence length="505" mass="56035">MHKLKNVKRRRKPTPTTGKRKKPTANSSETAAVPISTVHPLMSINWKPQSSDSSSSGEPSSSPPAGMGSHTVSPTATSFPKPSPKTLFADNVSNQESSESKSDDGNNEDNTGVDQCQNPHGQHVERNSGSPPLSPNHDSGNTPPISPSSISDWKISIVPDSLKFLDESAKEKYFSNFCFRKLNRGRGVLFSSIPESPVLTWLQALNWDRIMSVNEICYPHLVKLFYSNLIVVENDSENVSLKSFVLGKEISLTTAYINSLFDLPDEGSRYFSFGEWNTPEFSLTDLRNFFWEGKAYSFSGGKALNNLSIDHFFLHKLICCTLLSGATSGGGHTTDINTMSIYLTFMAVHGRSVNLGFVLLKYMAYSATHPTKNLPYGMLLSLIFKKANVFLPPTWMEPLKARRIIDLNSLHKMRIQYSETNGWYRGVRKEDKEDPIQVSSSPDSPPRKRTRSSSYATSPPQSDSAALLTSLTSLHTKIDSQSTAILEIKAQLKKLSKRLCRTPLS</sequence>
<feature type="region of interest" description="Disordered" evidence="1">
    <location>
        <begin position="1"/>
        <end position="149"/>
    </location>
</feature>
<dbReference type="Pfam" id="PF20167">
    <property type="entry name" value="Transposase_32"/>
    <property type="match status" value="1"/>
</dbReference>
<reference evidence="4" key="1">
    <citation type="journal article" date="2018" name="Gigascience">
        <title>Genome assembly of the Pink Ipe (Handroanthus impetiginosus, Bignoniaceae), a highly valued, ecologically keystone Neotropical timber forest tree.</title>
        <authorList>
            <person name="Silva-Junior O.B."/>
            <person name="Grattapaglia D."/>
            <person name="Novaes E."/>
            <person name="Collevatti R.G."/>
        </authorList>
    </citation>
    <scope>NUCLEOTIDE SEQUENCE [LARGE SCALE GENOMIC DNA]</scope>
    <source>
        <strain evidence="4">cv. UFG-1</strain>
    </source>
</reference>
<feature type="region of interest" description="Disordered" evidence="1">
    <location>
        <begin position="428"/>
        <end position="464"/>
    </location>
</feature>
<name>A0A2G9IBF2_9LAMI</name>
<comment type="caution">
    <text evidence="3">The sequence shown here is derived from an EMBL/GenBank/DDBJ whole genome shotgun (WGS) entry which is preliminary data.</text>
</comment>
<dbReference type="AlphaFoldDB" id="A0A2G9IBF2"/>